<proteinExistence type="inferred from homology"/>
<dbReference type="InterPro" id="IPR036420">
    <property type="entry name" value="BRCT_dom_sf"/>
</dbReference>
<gene>
    <name evidence="22" type="primary">101898839</name>
</gene>
<keyword evidence="8" id="KW-0677">Repeat</keyword>
<dbReference type="SMR" id="A0A1I8MDX6"/>
<dbReference type="InterPro" id="IPR012310">
    <property type="entry name" value="DNA_ligase_ATP-dep_cent"/>
</dbReference>
<dbReference type="GO" id="GO:0032807">
    <property type="term" value="C:DNA ligase IV complex"/>
    <property type="evidence" value="ECO:0007669"/>
    <property type="project" value="TreeGrafter"/>
</dbReference>
<keyword evidence="10" id="KW-0227">DNA damage</keyword>
<dbReference type="PROSITE" id="PS50172">
    <property type="entry name" value="BRCT"/>
    <property type="match status" value="1"/>
</dbReference>
<evidence type="ECO:0000256" key="11">
    <source>
        <dbReference type="ARBA" id="ARBA00022840"/>
    </source>
</evidence>
<dbReference type="AlphaFoldDB" id="A0A1I8MDX6"/>
<evidence type="ECO:0000256" key="3">
    <source>
        <dbReference type="ARBA" id="ARBA00007572"/>
    </source>
</evidence>
<dbReference type="InterPro" id="IPR000977">
    <property type="entry name" value="DNA_ligase_ATP-dep"/>
</dbReference>
<dbReference type="SUPFAM" id="SSF52113">
    <property type="entry name" value="BRCT domain"/>
    <property type="match status" value="1"/>
</dbReference>
<feature type="domain" description="ATP-dependent DNA ligase family profile" evidence="20">
    <location>
        <begin position="382"/>
        <end position="515"/>
    </location>
</feature>
<evidence type="ECO:0000256" key="4">
    <source>
        <dbReference type="ARBA" id="ARBA00012727"/>
    </source>
</evidence>
<keyword evidence="13" id="KW-0233">DNA recombination</keyword>
<dbReference type="InterPro" id="IPR044125">
    <property type="entry name" value="Adenylation_DNA_ligase_IV"/>
</dbReference>
<dbReference type="GO" id="GO:0071897">
    <property type="term" value="P:DNA biosynthetic process"/>
    <property type="evidence" value="ECO:0007669"/>
    <property type="project" value="InterPro"/>
</dbReference>
<keyword evidence="11" id="KW-0067">ATP-binding</keyword>
<keyword evidence="14" id="KW-0234">DNA repair</keyword>
<evidence type="ECO:0000256" key="17">
    <source>
        <dbReference type="ARBA" id="ARBA00031942"/>
    </source>
</evidence>
<dbReference type="EC" id="6.5.1.1" evidence="4"/>
<sequence>MVQSPIPHLCPIFLLFDSVNMDISETIKFRDICSLLNRVRKTDNKDKKCRIIKQYYASFCKHRERFREEQKLKPDMPEDGRSSFYCILRCLIPKADTARQSYGLQMPTLGRVYIKALQLSAQSKEAELLEARNFCSIRGDYAERVYRILKPRCSNSPSDLTLKEVHDMLDSVASENLLNTENVLTKLSQIASAEEQMWFVRLLLKTMHLAIGEQRIFDLLHDQAKAMYQACANLSKLCCHLADNKFALVNSSSQQLGNGPAPLVADITPFEHVRPQLCEVFPGNMEQIMASDVLYMETKMDGERFQLHYKDGCFKYISRNGIDYTNSFGSSYDEENKLTMKLVHLLPIDMQSIILDGEMMVWDSLNNKYREKGENTDVKHLKEERSWQPCFVVYDLLYWNGQNLLGIPYIQRMYKLRSLLREQEGVLQLMKSEKVLNVEDFRMKFQQALHQHAEGVVLKKQNAVYRPGCRNGSGWYKVKADHIDGLTTEFDLLVIGGFYNRARTFVESFLVGVLKYTSHQQFEVYSVGKVSNCTQQRVLLNNTLKSHWHLLSQEQPPLWYHYRHTNAEGRPDVWIEPRNSVILQIKAADLNPSGAFALSMSLHFPRIQMWRNDKAWHECLSLEEYQQLKQNSKGSGIKKIVKRNVSLDDFIGSQSKRRKLTPAEKRNLGLLSYEKQFDPNNVEKTSQLFEGFSVCILSAALNRRYTAQYLKTLVVQNGGTIVENPLPNNPSCILIAGDISVRVQALCKSKKYDIVSLDWLLRTCEKQRIDITPLDFICITPEVKEKFVEVFDEYGDHYTTFVRSKQLKRICDAMIIDNVPELDDEALNELENLIYPIKNINFFRNKNGYFYSIEPDSVHAKLNFQWHAGNVICDRNIEETEFNRDEVLSKISYIFINLQQFDKTEFLQWLHERFTTEHLAHVQIVSIRWILDSHKARMLQDIKEYSWHDFD</sequence>
<dbReference type="SUPFAM" id="SSF56091">
    <property type="entry name" value="DNA ligase/mRNA capping enzyme, catalytic domain"/>
    <property type="match status" value="1"/>
</dbReference>
<evidence type="ECO:0000256" key="7">
    <source>
        <dbReference type="ARBA" id="ARBA00022723"/>
    </source>
</evidence>
<dbReference type="GO" id="GO:0005524">
    <property type="term" value="F:ATP binding"/>
    <property type="evidence" value="ECO:0007669"/>
    <property type="project" value="UniProtKB-KW"/>
</dbReference>
<dbReference type="InterPro" id="IPR012308">
    <property type="entry name" value="DNA_ligase_ATP-dep_N"/>
</dbReference>
<dbReference type="OrthoDB" id="151490at2759"/>
<evidence type="ECO:0000256" key="15">
    <source>
        <dbReference type="ARBA" id="ARBA00023242"/>
    </source>
</evidence>
<evidence type="ECO:0000256" key="10">
    <source>
        <dbReference type="ARBA" id="ARBA00022763"/>
    </source>
</evidence>
<dbReference type="EnsemblMetazoa" id="MDOA003896-RA">
    <property type="protein sequence ID" value="MDOA003896-PA"/>
    <property type="gene ID" value="MDOA003896"/>
</dbReference>
<protein>
    <recommendedName>
        <fullName evidence="5">DNA ligase 4</fullName>
        <ecNumber evidence="4">6.5.1.1</ecNumber>
    </recommendedName>
    <alternativeName>
        <fullName evidence="17">DNA ligase IV</fullName>
    </alternativeName>
    <alternativeName>
        <fullName evidence="16">Polydeoxyribonucleotide synthase [ATP] 4</fullName>
    </alternativeName>
</protein>
<dbReference type="InterPro" id="IPR001357">
    <property type="entry name" value="BRCT_dom"/>
</dbReference>
<evidence type="ECO:0000256" key="16">
    <source>
        <dbReference type="ARBA" id="ARBA00030676"/>
    </source>
</evidence>
<dbReference type="InterPro" id="IPR029710">
    <property type="entry name" value="LIG4"/>
</dbReference>
<dbReference type="SMART" id="SM00292">
    <property type="entry name" value="BRCT"/>
    <property type="match status" value="1"/>
</dbReference>
<dbReference type="STRING" id="7370.A0A1I8MDX6"/>
<comment type="cofactor">
    <cofactor evidence="1">
        <name>Mg(2+)</name>
        <dbReference type="ChEBI" id="CHEBI:18420"/>
    </cofactor>
</comment>
<dbReference type="InterPro" id="IPR012340">
    <property type="entry name" value="NA-bd_OB-fold"/>
</dbReference>
<dbReference type="VEuPathDB" id="VectorBase:MDOA003896"/>
<evidence type="ECO:0000256" key="5">
    <source>
        <dbReference type="ARBA" id="ARBA00022073"/>
    </source>
</evidence>
<keyword evidence="12" id="KW-0460">Magnesium</keyword>
<evidence type="ECO:0000256" key="8">
    <source>
        <dbReference type="ARBA" id="ARBA00022737"/>
    </source>
</evidence>
<evidence type="ECO:0000259" key="20">
    <source>
        <dbReference type="PROSITE" id="PS50160"/>
    </source>
</evidence>
<feature type="domain" description="BRCT" evidence="21">
    <location>
        <begin position="684"/>
        <end position="769"/>
    </location>
</feature>
<evidence type="ECO:0000256" key="14">
    <source>
        <dbReference type="ARBA" id="ARBA00023204"/>
    </source>
</evidence>
<dbReference type="GO" id="GO:0006310">
    <property type="term" value="P:DNA recombination"/>
    <property type="evidence" value="ECO:0007669"/>
    <property type="project" value="UniProtKB-KW"/>
</dbReference>
<dbReference type="Pfam" id="PF04675">
    <property type="entry name" value="DNA_ligase_A_N"/>
    <property type="match status" value="1"/>
</dbReference>
<organism evidence="22">
    <name type="scientific">Musca domestica</name>
    <name type="common">House fly</name>
    <dbReference type="NCBI Taxonomy" id="7370"/>
    <lineage>
        <taxon>Eukaryota</taxon>
        <taxon>Metazoa</taxon>
        <taxon>Ecdysozoa</taxon>
        <taxon>Arthropoda</taxon>
        <taxon>Hexapoda</taxon>
        <taxon>Insecta</taxon>
        <taxon>Pterygota</taxon>
        <taxon>Neoptera</taxon>
        <taxon>Endopterygota</taxon>
        <taxon>Diptera</taxon>
        <taxon>Brachycera</taxon>
        <taxon>Muscomorpha</taxon>
        <taxon>Muscoidea</taxon>
        <taxon>Muscidae</taxon>
        <taxon>Musca</taxon>
    </lineage>
</organism>
<dbReference type="VEuPathDB" id="VectorBase:MDOMA2_008530"/>
<comment type="subcellular location">
    <subcellularLocation>
        <location evidence="2">Nucleus</location>
    </subcellularLocation>
</comment>
<evidence type="ECO:0000313" key="22">
    <source>
        <dbReference type="EnsemblMetazoa" id="MDOA003896-PA"/>
    </source>
</evidence>
<keyword evidence="6" id="KW-0436">Ligase</keyword>
<dbReference type="PANTHER" id="PTHR45997:SF1">
    <property type="entry name" value="DNA LIGASE 4"/>
    <property type="match status" value="1"/>
</dbReference>
<evidence type="ECO:0000256" key="13">
    <source>
        <dbReference type="ARBA" id="ARBA00023172"/>
    </source>
</evidence>
<evidence type="ECO:0000256" key="18">
    <source>
        <dbReference type="ARBA" id="ARBA00034003"/>
    </source>
</evidence>
<dbReference type="Pfam" id="PF16589">
    <property type="entry name" value="BRCT_2"/>
    <property type="match status" value="1"/>
</dbReference>
<dbReference type="GO" id="GO:0006297">
    <property type="term" value="P:nucleotide-excision repair, DNA gap filling"/>
    <property type="evidence" value="ECO:0007669"/>
    <property type="project" value="TreeGrafter"/>
</dbReference>
<dbReference type="Gene3D" id="2.40.50.140">
    <property type="entry name" value="Nucleic acid-binding proteins"/>
    <property type="match status" value="1"/>
</dbReference>
<dbReference type="Gene3D" id="3.30.470.30">
    <property type="entry name" value="DNA ligase/mRNA capping enzyme"/>
    <property type="match status" value="1"/>
</dbReference>
<dbReference type="CDD" id="cd07903">
    <property type="entry name" value="Adenylation_DNA_ligase_IV"/>
    <property type="match status" value="1"/>
</dbReference>
<dbReference type="Pfam" id="PF01068">
    <property type="entry name" value="DNA_ligase_A_M"/>
    <property type="match status" value="1"/>
</dbReference>
<evidence type="ECO:0000259" key="21">
    <source>
        <dbReference type="PROSITE" id="PS50172"/>
    </source>
</evidence>
<dbReference type="GO" id="GO:0003910">
    <property type="term" value="F:DNA ligase (ATP) activity"/>
    <property type="evidence" value="ECO:0007669"/>
    <property type="project" value="UniProtKB-EC"/>
</dbReference>
<dbReference type="InterPro" id="IPR036599">
    <property type="entry name" value="DNA_ligase_N_sf"/>
</dbReference>
<reference evidence="22" key="1">
    <citation type="submission" date="2020-05" db="UniProtKB">
        <authorList>
            <consortium name="EnsemblMetazoa"/>
        </authorList>
    </citation>
    <scope>IDENTIFICATION</scope>
    <source>
        <strain evidence="22">Aabys</strain>
    </source>
</reference>
<evidence type="ECO:0000256" key="2">
    <source>
        <dbReference type="ARBA" id="ARBA00004123"/>
    </source>
</evidence>
<comment type="catalytic activity">
    <reaction evidence="18">
        <text>ATP + (deoxyribonucleotide)n-3'-hydroxyl + 5'-phospho-(deoxyribonucleotide)m = (deoxyribonucleotide)n+m + AMP + diphosphate.</text>
        <dbReference type="EC" id="6.5.1.1"/>
    </reaction>
</comment>
<dbReference type="InterPro" id="IPR012309">
    <property type="entry name" value="DNA_ligase_ATP-dep_C"/>
</dbReference>
<dbReference type="PANTHER" id="PTHR45997">
    <property type="entry name" value="DNA LIGASE 4"/>
    <property type="match status" value="1"/>
</dbReference>
<dbReference type="PROSITE" id="PS50160">
    <property type="entry name" value="DNA_LIGASE_A3"/>
    <property type="match status" value="1"/>
</dbReference>
<dbReference type="GO" id="GO:0006303">
    <property type="term" value="P:double-strand break repair via nonhomologous end joining"/>
    <property type="evidence" value="ECO:0007669"/>
    <property type="project" value="TreeGrafter"/>
</dbReference>
<dbReference type="Pfam" id="PF04679">
    <property type="entry name" value="DNA_ligase_A_C"/>
    <property type="match status" value="1"/>
</dbReference>
<comment type="similarity">
    <text evidence="3 19">Belongs to the ATP-dependent DNA ligase family.</text>
</comment>
<dbReference type="NCBIfam" id="TIGR00574">
    <property type="entry name" value="dnl1"/>
    <property type="match status" value="1"/>
</dbReference>
<keyword evidence="15" id="KW-0539">Nucleus</keyword>
<dbReference type="GO" id="GO:0005958">
    <property type="term" value="C:DNA-dependent protein kinase-DNA ligase 4 complex"/>
    <property type="evidence" value="ECO:0007669"/>
    <property type="project" value="TreeGrafter"/>
</dbReference>
<dbReference type="Gene3D" id="1.10.3260.10">
    <property type="entry name" value="DNA ligase, ATP-dependent, N-terminal domain"/>
    <property type="match status" value="1"/>
</dbReference>
<dbReference type="eggNOG" id="KOG0966">
    <property type="taxonomic scope" value="Eukaryota"/>
</dbReference>
<dbReference type="Gene3D" id="3.40.50.10190">
    <property type="entry name" value="BRCT domain"/>
    <property type="match status" value="1"/>
</dbReference>
<evidence type="ECO:0000256" key="12">
    <source>
        <dbReference type="ARBA" id="ARBA00022842"/>
    </source>
</evidence>
<evidence type="ECO:0000256" key="1">
    <source>
        <dbReference type="ARBA" id="ARBA00001946"/>
    </source>
</evidence>
<evidence type="ECO:0000256" key="9">
    <source>
        <dbReference type="ARBA" id="ARBA00022741"/>
    </source>
</evidence>
<dbReference type="GO" id="GO:0003677">
    <property type="term" value="F:DNA binding"/>
    <property type="evidence" value="ECO:0007669"/>
    <property type="project" value="InterPro"/>
</dbReference>
<dbReference type="GO" id="GO:0046872">
    <property type="term" value="F:metal ion binding"/>
    <property type="evidence" value="ECO:0007669"/>
    <property type="project" value="UniProtKB-KW"/>
</dbReference>
<evidence type="ECO:0000256" key="19">
    <source>
        <dbReference type="RuleBase" id="RU004196"/>
    </source>
</evidence>
<keyword evidence="7" id="KW-0479">Metal-binding</keyword>
<evidence type="ECO:0000256" key="6">
    <source>
        <dbReference type="ARBA" id="ARBA00022598"/>
    </source>
</evidence>
<accession>A0A1I8MDX6</accession>
<dbReference type="SUPFAM" id="SSF50249">
    <property type="entry name" value="Nucleic acid-binding proteins"/>
    <property type="match status" value="1"/>
</dbReference>
<name>A0A1I8MDX6_MUSDO</name>
<keyword evidence="9" id="KW-0547">Nucleotide-binding</keyword>